<keyword evidence="2" id="KW-0732">Signal</keyword>
<dbReference type="EMBL" id="MCFD01000006">
    <property type="protein sequence ID" value="ORX70155.1"/>
    <property type="molecule type" value="Genomic_DNA"/>
</dbReference>
<evidence type="ECO:0000313" key="5">
    <source>
        <dbReference type="Proteomes" id="UP000193922"/>
    </source>
</evidence>
<dbReference type="PANTHER" id="PTHR28023:SF1">
    <property type="entry name" value="UPF0357 PROTEIN YCL012C"/>
    <property type="match status" value="1"/>
</dbReference>
<feature type="transmembrane region" description="Helical" evidence="3">
    <location>
        <begin position="13"/>
        <end position="35"/>
    </location>
</feature>
<keyword evidence="3" id="KW-0472">Membrane</keyword>
<keyword evidence="3" id="KW-1133">Transmembrane helix</keyword>
<proteinExistence type="inferred from homology"/>
<evidence type="ECO:0000256" key="3">
    <source>
        <dbReference type="SAM" id="Phobius"/>
    </source>
</evidence>
<dbReference type="AlphaFoldDB" id="A0A1Y1W9U6"/>
<name>A0A1Y1W9U6_9FUNG</name>
<dbReference type="Proteomes" id="UP000193922">
    <property type="component" value="Unassembled WGS sequence"/>
</dbReference>
<accession>A0A1Y1W9U6</accession>
<evidence type="ECO:0000313" key="4">
    <source>
        <dbReference type="EMBL" id="ORX70155.1"/>
    </source>
</evidence>
<protein>
    <submittedName>
        <fullName evidence="4">Uncharacterized protein</fullName>
    </submittedName>
</protein>
<gene>
    <name evidence="4" type="ORF">DL89DRAFT_267369</name>
</gene>
<dbReference type="GeneID" id="63804123"/>
<sequence length="142" mass="15881">MDDDAPTRTSTDYIFWALIAMTVVALWYFFGLFMGRSRLSMRLARFRSRGRPILGGSGDSISGFEQDYADGLSSHNFDISVNIDDGDERPGLDSDEVRHIMETRGVSFDKARLIRQQIVMRSNGIDPATGLPLDPKAVTFGR</sequence>
<organism evidence="4 5">
    <name type="scientific">Linderina pennispora</name>
    <dbReference type="NCBI Taxonomy" id="61395"/>
    <lineage>
        <taxon>Eukaryota</taxon>
        <taxon>Fungi</taxon>
        <taxon>Fungi incertae sedis</taxon>
        <taxon>Zoopagomycota</taxon>
        <taxon>Kickxellomycotina</taxon>
        <taxon>Kickxellomycetes</taxon>
        <taxon>Kickxellales</taxon>
        <taxon>Kickxellaceae</taxon>
        <taxon>Linderina</taxon>
    </lineage>
</organism>
<evidence type="ECO:0000256" key="1">
    <source>
        <dbReference type="ARBA" id="ARBA00008325"/>
    </source>
</evidence>
<dbReference type="RefSeq" id="XP_040743793.1">
    <property type="nucleotide sequence ID" value="XM_040887475.1"/>
</dbReference>
<dbReference type="InterPro" id="IPR018559">
    <property type="entry name" value="DUF2015"/>
</dbReference>
<evidence type="ECO:0000256" key="2">
    <source>
        <dbReference type="ARBA" id="ARBA00022729"/>
    </source>
</evidence>
<comment type="similarity">
    <text evidence="1">Belongs to the UPF0357 family.</text>
</comment>
<dbReference type="PANTHER" id="PTHR28023">
    <property type="entry name" value="UPF0357 PROTEIN YCL012C"/>
    <property type="match status" value="1"/>
</dbReference>
<reference evidence="4 5" key="1">
    <citation type="submission" date="2016-07" db="EMBL/GenBank/DDBJ databases">
        <title>Pervasive Adenine N6-methylation of Active Genes in Fungi.</title>
        <authorList>
            <consortium name="DOE Joint Genome Institute"/>
            <person name="Mondo S.J."/>
            <person name="Dannebaum R.O."/>
            <person name="Kuo R.C."/>
            <person name="Labutti K."/>
            <person name="Haridas S."/>
            <person name="Kuo A."/>
            <person name="Salamov A."/>
            <person name="Ahrendt S.R."/>
            <person name="Lipzen A."/>
            <person name="Sullivan W."/>
            <person name="Andreopoulos W.B."/>
            <person name="Clum A."/>
            <person name="Lindquist E."/>
            <person name="Daum C."/>
            <person name="Ramamoorthy G.K."/>
            <person name="Gryganskyi A."/>
            <person name="Culley D."/>
            <person name="Magnuson J.K."/>
            <person name="James T.Y."/>
            <person name="O'Malley M.A."/>
            <person name="Stajich J.E."/>
            <person name="Spatafora J.W."/>
            <person name="Visel A."/>
            <person name="Grigoriev I.V."/>
        </authorList>
    </citation>
    <scope>NUCLEOTIDE SEQUENCE [LARGE SCALE GENOMIC DNA]</scope>
    <source>
        <strain evidence="4 5">ATCC 12442</strain>
    </source>
</reference>
<keyword evidence="5" id="KW-1185">Reference proteome</keyword>
<keyword evidence="3" id="KW-0812">Transmembrane</keyword>
<comment type="caution">
    <text evidence="4">The sequence shown here is derived from an EMBL/GenBank/DDBJ whole genome shotgun (WGS) entry which is preliminary data.</text>
</comment>
<dbReference type="Pfam" id="PF09435">
    <property type="entry name" value="DUF2015"/>
    <property type="match status" value="1"/>
</dbReference>